<sequence>MGAVHYIFIVCFISGTTQGIDYQAWSEQGPLGKSHTLSCNDSTEVVFVNSDDSVLWEKNGRPGYIAEDDQYELIDIGGIKNMSLHIKSVTDGLSGLYFCHVFNSSGQYVGRIVKAINLNGPLIEDSLEEYRRNIVVGAISAGAVIFLIFGVCLIDNFQYLTPEQKFKRKEREAGRLRRDKFIGNGVDIGGDTSSVKNHEMETRKSDTLNGLDNVGFDGLDNVELDRADQVHTVDQANTQF</sequence>
<dbReference type="SUPFAM" id="SSF48726">
    <property type="entry name" value="Immunoglobulin"/>
    <property type="match status" value="1"/>
</dbReference>
<evidence type="ECO:0000313" key="5">
    <source>
        <dbReference type="Proteomes" id="UP001497497"/>
    </source>
</evidence>
<dbReference type="Proteomes" id="UP001497497">
    <property type="component" value="Unassembled WGS sequence"/>
</dbReference>
<evidence type="ECO:0000259" key="3">
    <source>
        <dbReference type="PROSITE" id="PS50835"/>
    </source>
</evidence>
<organism evidence="4 5">
    <name type="scientific">Lymnaea stagnalis</name>
    <name type="common">Great pond snail</name>
    <name type="synonym">Helix stagnalis</name>
    <dbReference type="NCBI Taxonomy" id="6523"/>
    <lineage>
        <taxon>Eukaryota</taxon>
        <taxon>Metazoa</taxon>
        <taxon>Spiralia</taxon>
        <taxon>Lophotrochozoa</taxon>
        <taxon>Mollusca</taxon>
        <taxon>Gastropoda</taxon>
        <taxon>Heterobranchia</taxon>
        <taxon>Euthyneura</taxon>
        <taxon>Panpulmonata</taxon>
        <taxon>Hygrophila</taxon>
        <taxon>Lymnaeoidea</taxon>
        <taxon>Lymnaeidae</taxon>
        <taxon>Lymnaea</taxon>
    </lineage>
</organism>
<dbReference type="AlphaFoldDB" id="A0AAV2ISV6"/>
<feature type="chain" id="PRO_5043674009" description="Ig-like domain-containing protein" evidence="2">
    <location>
        <begin position="20"/>
        <end position="240"/>
    </location>
</feature>
<dbReference type="InterPro" id="IPR036179">
    <property type="entry name" value="Ig-like_dom_sf"/>
</dbReference>
<keyword evidence="5" id="KW-1185">Reference proteome</keyword>
<evidence type="ECO:0000313" key="4">
    <source>
        <dbReference type="EMBL" id="CAL1548334.1"/>
    </source>
</evidence>
<proteinExistence type="predicted"/>
<protein>
    <recommendedName>
        <fullName evidence="3">Ig-like domain-containing protein</fullName>
    </recommendedName>
</protein>
<dbReference type="EMBL" id="CAXITT010001278">
    <property type="protein sequence ID" value="CAL1548334.1"/>
    <property type="molecule type" value="Genomic_DNA"/>
</dbReference>
<name>A0AAV2ISV6_LYMST</name>
<dbReference type="InterPro" id="IPR007110">
    <property type="entry name" value="Ig-like_dom"/>
</dbReference>
<feature type="transmembrane region" description="Helical" evidence="1">
    <location>
        <begin position="134"/>
        <end position="159"/>
    </location>
</feature>
<dbReference type="InterPro" id="IPR013151">
    <property type="entry name" value="Immunoglobulin_dom"/>
</dbReference>
<keyword evidence="2" id="KW-0732">Signal</keyword>
<evidence type="ECO:0000256" key="1">
    <source>
        <dbReference type="SAM" id="Phobius"/>
    </source>
</evidence>
<gene>
    <name evidence="4" type="ORF">GSLYS_00021651001</name>
</gene>
<dbReference type="InterPro" id="IPR013783">
    <property type="entry name" value="Ig-like_fold"/>
</dbReference>
<keyword evidence="1" id="KW-0472">Membrane</keyword>
<feature type="signal peptide" evidence="2">
    <location>
        <begin position="1"/>
        <end position="19"/>
    </location>
</feature>
<comment type="caution">
    <text evidence="4">The sequence shown here is derived from an EMBL/GenBank/DDBJ whole genome shotgun (WGS) entry which is preliminary data.</text>
</comment>
<accession>A0AAV2ISV6</accession>
<dbReference type="Pfam" id="PF00047">
    <property type="entry name" value="ig"/>
    <property type="match status" value="1"/>
</dbReference>
<reference evidence="4 5" key="1">
    <citation type="submission" date="2024-04" db="EMBL/GenBank/DDBJ databases">
        <authorList>
            <consortium name="Genoscope - CEA"/>
            <person name="William W."/>
        </authorList>
    </citation>
    <scope>NUCLEOTIDE SEQUENCE [LARGE SCALE GENOMIC DNA]</scope>
</reference>
<dbReference type="PROSITE" id="PS50835">
    <property type="entry name" value="IG_LIKE"/>
    <property type="match status" value="1"/>
</dbReference>
<dbReference type="Gene3D" id="2.60.40.10">
    <property type="entry name" value="Immunoglobulins"/>
    <property type="match status" value="1"/>
</dbReference>
<keyword evidence="1" id="KW-0812">Transmembrane</keyword>
<keyword evidence="1" id="KW-1133">Transmembrane helix</keyword>
<feature type="domain" description="Ig-like" evidence="3">
    <location>
        <begin position="32"/>
        <end position="117"/>
    </location>
</feature>
<evidence type="ECO:0000256" key="2">
    <source>
        <dbReference type="SAM" id="SignalP"/>
    </source>
</evidence>